<keyword evidence="2" id="KW-0328">Glycosyltransferase</keyword>
<protein>
    <submittedName>
        <fullName evidence="6">Putative O-glycosyltransferase</fullName>
    </submittedName>
</protein>
<dbReference type="PANTHER" id="PTHR48050:SF13">
    <property type="entry name" value="STEROL 3-BETA-GLUCOSYLTRANSFERASE UGT80A2"/>
    <property type="match status" value="1"/>
</dbReference>
<evidence type="ECO:0000313" key="6">
    <source>
        <dbReference type="EMBL" id="CAH10109.1"/>
    </source>
</evidence>
<dbReference type="AlphaFoldDB" id="Q2HR28"/>
<comment type="similarity">
    <text evidence="1">Belongs to the glycosyltransferase 28 family.</text>
</comment>
<reference evidence="6" key="2">
    <citation type="journal article" date="2006" name="Mol. Cells">
        <title>Angucyclines Sch 47554 and Sch 47555 from Streptomyces sp. SCC-2136: Cloning, Sequencing, and Characterization.</title>
        <authorList>
            <person name="Basnet D.B."/>
            <person name="Oh T.J."/>
            <person name="Vu T.T.H."/>
            <person name="Sthapit B."/>
            <person name="Liou K."/>
            <person name="Lee H.C."/>
            <person name="Yoo J.C."/>
            <person name="Sohng J.K."/>
        </authorList>
    </citation>
    <scope>NUCLEOTIDE SEQUENCE</scope>
    <source>
        <strain evidence="6">SCC 2136</strain>
    </source>
</reference>
<proteinExistence type="inferred from homology"/>
<gene>
    <name evidence="6" type="primary">schS9</name>
</gene>
<dbReference type="Pfam" id="PF21036">
    <property type="entry name" value="EryCIII-like_N"/>
    <property type="match status" value="1"/>
</dbReference>
<name>Q2HR28_9ACTN</name>
<dbReference type="Pfam" id="PF06722">
    <property type="entry name" value="EryCIII-like_C"/>
    <property type="match status" value="1"/>
</dbReference>
<feature type="domain" description="Erythromycin biosynthesis protein CIII-like C-terminal" evidence="4">
    <location>
        <begin position="248"/>
        <end position="386"/>
    </location>
</feature>
<evidence type="ECO:0000256" key="2">
    <source>
        <dbReference type="ARBA" id="ARBA00022676"/>
    </source>
</evidence>
<dbReference type="InterPro" id="IPR010610">
    <property type="entry name" value="EryCIII-like_C"/>
</dbReference>
<dbReference type="CAZy" id="GT1">
    <property type="family name" value="Glycosyltransferase Family 1"/>
</dbReference>
<organism evidence="6">
    <name type="scientific">Streptomyces sp. SCC 2136</name>
    <dbReference type="NCBI Taxonomy" id="264024"/>
    <lineage>
        <taxon>Bacteria</taxon>
        <taxon>Bacillati</taxon>
        <taxon>Actinomycetota</taxon>
        <taxon>Actinomycetes</taxon>
        <taxon>Kitasatosporales</taxon>
        <taxon>Streptomycetaceae</taxon>
        <taxon>Streptomyces</taxon>
    </lineage>
</organism>
<keyword evidence="3 6" id="KW-0808">Transferase</keyword>
<dbReference type="SUPFAM" id="SSF53756">
    <property type="entry name" value="UDP-Glycosyltransferase/glycogen phosphorylase"/>
    <property type="match status" value="1"/>
</dbReference>
<dbReference type="InterPro" id="IPR048284">
    <property type="entry name" value="EryCIII-like_N"/>
</dbReference>
<reference evidence="6" key="1">
    <citation type="thesis" date="2004" institute="Department of Chemistry" country="SunMoon University, Asan, South Korea">
        <title>Molecular cloning and characterization of biosynthetic genes cluster of Sch 47554 from Streptomyces sp. SCC 2136.</title>
        <authorList>
            <person name="Sthapit B."/>
        </authorList>
    </citation>
    <scope>NUCLEOTIDE SEQUENCE</scope>
    <source>
        <strain evidence="6">SCC 2136</strain>
    </source>
</reference>
<dbReference type="GO" id="GO:0017000">
    <property type="term" value="P:antibiotic biosynthetic process"/>
    <property type="evidence" value="ECO:0007669"/>
    <property type="project" value="UniProtKB-ARBA"/>
</dbReference>
<dbReference type="CDD" id="cd03784">
    <property type="entry name" value="GT1_Gtf-like"/>
    <property type="match status" value="1"/>
</dbReference>
<feature type="domain" description="Erythromycin biosynthesis protein CIII-like N-terminal" evidence="5">
    <location>
        <begin position="22"/>
        <end position="227"/>
    </location>
</feature>
<sequence length="390" mass="41264">MRVLVICTPVPTHFLPLVPLVWALRSAGHEVVVTGQPDVLGAVRAAGLTGAVVGESFDVDGMLLRGLAEEERPLQARPRPAPEVLGGYGKLWMGHAKSVLGHYGELVREFGPELILSDPLEYCSLILGARLGVPVVHHRWTVDAISGPARRLVRPDFRELCEELGLPGLPDPAVLLDPCPPSLRLPDSEPGTSIRYVPYSGGGEVPGWLRADRGPGAGRQRVAVSLGNTLALHGEPFTRDLLHALAGRPGTEILATVPERHRAGIGAVPEHVRLIDPLPLHLFLDRCDAMVHHGGAGTAMTATAFGLPQLTLPQLADHFPLGDRLAATGAGLTFDKAAEQDDPQLIAGALDTLLSDPAYGAAARRLAAEMAAMPSPADVAADLEQLARQA</sequence>
<dbReference type="InterPro" id="IPR002213">
    <property type="entry name" value="UDP_glucos_trans"/>
</dbReference>
<evidence type="ECO:0000256" key="3">
    <source>
        <dbReference type="ARBA" id="ARBA00022679"/>
    </source>
</evidence>
<evidence type="ECO:0000259" key="4">
    <source>
        <dbReference type="Pfam" id="PF06722"/>
    </source>
</evidence>
<accession>Q2HR28</accession>
<dbReference type="EMBL" id="AJ628018">
    <property type="protein sequence ID" value="CAH10109.1"/>
    <property type="molecule type" value="Genomic_DNA"/>
</dbReference>
<dbReference type="PANTHER" id="PTHR48050">
    <property type="entry name" value="STEROL 3-BETA-GLUCOSYLTRANSFERASE"/>
    <property type="match status" value="1"/>
</dbReference>
<evidence type="ECO:0000256" key="1">
    <source>
        <dbReference type="ARBA" id="ARBA00006962"/>
    </source>
</evidence>
<dbReference type="InterPro" id="IPR050426">
    <property type="entry name" value="Glycosyltransferase_28"/>
</dbReference>
<dbReference type="GO" id="GO:0008194">
    <property type="term" value="F:UDP-glycosyltransferase activity"/>
    <property type="evidence" value="ECO:0007669"/>
    <property type="project" value="InterPro"/>
</dbReference>
<dbReference type="GO" id="GO:0016758">
    <property type="term" value="F:hexosyltransferase activity"/>
    <property type="evidence" value="ECO:0007669"/>
    <property type="project" value="UniProtKB-ARBA"/>
</dbReference>
<dbReference type="Gene3D" id="3.40.50.2000">
    <property type="entry name" value="Glycogen Phosphorylase B"/>
    <property type="match status" value="2"/>
</dbReference>
<evidence type="ECO:0000259" key="5">
    <source>
        <dbReference type="Pfam" id="PF21036"/>
    </source>
</evidence>